<keyword evidence="2" id="KW-1185">Reference proteome</keyword>
<accession>A0A1H2WQT1</accession>
<proteinExistence type="predicted"/>
<dbReference type="RefSeq" id="WP_090121119.1">
    <property type="nucleotide sequence ID" value="NZ_FNNJ01000002.1"/>
</dbReference>
<dbReference type="Proteomes" id="UP000199595">
    <property type="component" value="Unassembled WGS sequence"/>
</dbReference>
<dbReference type="STRING" id="762486.SAMN05444411_102262"/>
<evidence type="ECO:0000313" key="2">
    <source>
        <dbReference type="Proteomes" id="UP000199595"/>
    </source>
</evidence>
<gene>
    <name evidence="1" type="ORF">SAMN05444411_102262</name>
</gene>
<reference evidence="1 2" key="1">
    <citation type="submission" date="2016-10" db="EMBL/GenBank/DDBJ databases">
        <authorList>
            <person name="de Groot N.N."/>
        </authorList>
    </citation>
    <scope>NUCLEOTIDE SEQUENCE [LARGE SCALE GENOMIC DNA]</scope>
    <source>
        <strain evidence="1 2">DSM 24956</strain>
    </source>
</reference>
<evidence type="ECO:0000313" key="1">
    <source>
        <dbReference type="EMBL" id="SDW82951.1"/>
    </source>
</evidence>
<organism evidence="1 2">
    <name type="scientific">Lutibacter oricola</name>
    <dbReference type="NCBI Taxonomy" id="762486"/>
    <lineage>
        <taxon>Bacteria</taxon>
        <taxon>Pseudomonadati</taxon>
        <taxon>Bacteroidota</taxon>
        <taxon>Flavobacteriia</taxon>
        <taxon>Flavobacteriales</taxon>
        <taxon>Flavobacteriaceae</taxon>
        <taxon>Lutibacter</taxon>
    </lineage>
</organism>
<dbReference type="EMBL" id="FNNJ01000002">
    <property type="protein sequence ID" value="SDW82951.1"/>
    <property type="molecule type" value="Genomic_DNA"/>
</dbReference>
<dbReference type="AlphaFoldDB" id="A0A1H2WQT1"/>
<protein>
    <submittedName>
        <fullName evidence="1">Uncharacterized protein</fullName>
    </submittedName>
</protein>
<sequence length="265" mass="30779">MKNTLIIISLLFLLKTYGQNEMFYEDIGNSLMFYSQINKDPVIISHGQILNEQTLPNYSKGLQFMQAPGLFSSVNELYNYLTNNNDFFFQNFSEPASYYNKNNSHSAQRNQYYTDGVTVYNKSLSISNDNDARDDTLYELISDVRYQVVFQETYIKDNNYEFLILSTLNVLQSDINLNIQSEIDSVSNIFLKLSTPSEIEEFGKNLELYCLIKENDIWKACSIEAHLKYLEDNGYMEIVTNKINSNNFYDVLSTVNNGIRVYTEN</sequence>
<name>A0A1H2WQT1_9FLAO</name>